<dbReference type="PANTHER" id="PTHR47304">
    <property type="entry name" value="COMPLEMENT COMPONENT C8 GAMMA CHAIN"/>
    <property type="match status" value="1"/>
</dbReference>
<name>A0ABQ9D418_9PASS</name>
<dbReference type="Pfam" id="PF00061">
    <property type="entry name" value="Lipocalin"/>
    <property type="match status" value="2"/>
</dbReference>
<feature type="domain" description="Lipocalin/cytosolic fatty-acid binding" evidence="1">
    <location>
        <begin position="241"/>
        <end position="383"/>
    </location>
</feature>
<dbReference type="SUPFAM" id="SSF50814">
    <property type="entry name" value="Lipocalins"/>
    <property type="match status" value="3"/>
</dbReference>
<dbReference type="InterPro" id="IPR000566">
    <property type="entry name" value="Lipocln_cytosolic_FA-bd_dom"/>
</dbReference>
<dbReference type="Proteomes" id="UP001145742">
    <property type="component" value="Unassembled WGS sequence"/>
</dbReference>
<evidence type="ECO:0000313" key="2">
    <source>
        <dbReference type="EMBL" id="KAJ7412100.1"/>
    </source>
</evidence>
<organism evidence="2 3">
    <name type="scientific">Willisornis vidua</name>
    <name type="common">Xingu scale-backed antbird</name>
    <dbReference type="NCBI Taxonomy" id="1566151"/>
    <lineage>
        <taxon>Eukaryota</taxon>
        <taxon>Metazoa</taxon>
        <taxon>Chordata</taxon>
        <taxon>Craniata</taxon>
        <taxon>Vertebrata</taxon>
        <taxon>Euteleostomi</taxon>
        <taxon>Archelosauria</taxon>
        <taxon>Archosauria</taxon>
        <taxon>Dinosauria</taxon>
        <taxon>Saurischia</taxon>
        <taxon>Theropoda</taxon>
        <taxon>Coelurosauria</taxon>
        <taxon>Aves</taxon>
        <taxon>Neognathae</taxon>
        <taxon>Neoaves</taxon>
        <taxon>Telluraves</taxon>
        <taxon>Australaves</taxon>
        <taxon>Passeriformes</taxon>
        <taxon>Thamnophilidae</taxon>
        <taxon>Willisornis</taxon>
    </lineage>
</organism>
<gene>
    <name evidence="2" type="ORF">WISP_98996</name>
</gene>
<accession>A0ABQ9D418</accession>
<comment type="caution">
    <text evidence="2">The sequence shown here is derived from an EMBL/GenBank/DDBJ whole genome shotgun (WGS) entry which is preliminary data.</text>
</comment>
<feature type="domain" description="Lipocalin/cytosolic fatty-acid binding" evidence="1">
    <location>
        <begin position="49"/>
        <end position="183"/>
    </location>
</feature>
<dbReference type="EMBL" id="WHWB01034262">
    <property type="protein sequence ID" value="KAJ7412100.1"/>
    <property type="molecule type" value="Genomic_DNA"/>
</dbReference>
<evidence type="ECO:0000259" key="1">
    <source>
        <dbReference type="Pfam" id="PF00061"/>
    </source>
</evidence>
<dbReference type="InterPro" id="IPR012674">
    <property type="entry name" value="Calycin"/>
</dbReference>
<evidence type="ECO:0000313" key="3">
    <source>
        <dbReference type="Proteomes" id="UP001145742"/>
    </source>
</evidence>
<dbReference type="PRINTS" id="PR01254">
    <property type="entry name" value="PGNDSYNTHASE"/>
</dbReference>
<dbReference type="PROSITE" id="PS00213">
    <property type="entry name" value="LIPOCALIN"/>
    <property type="match status" value="1"/>
</dbReference>
<keyword evidence="3" id="KW-1185">Reference proteome</keyword>
<reference evidence="2" key="1">
    <citation type="submission" date="2019-10" db="EMBL/GenBank/DDBJ databases">
        <authorList>
            <person name="Soares A.E.R."/>
            <person name="Aleixo A."/>
            <person name="Schneider P."/>
            <person name="Miyaki C.Y."/>
            <person name="Schneider M.P."/>
            <person name="Mello C."/>
            <person name="Vasconcelos A.T.R."/>
        </authorList>
    </citation>
    <scope>NUCLEOTIDE SEQUENCE</scope>
    <source>
        <tissue evidence="2">Muscle</tissue>
    </source>
</reference>
<proteinExistence type="predicted"/>
<dbReference type="PRINTS" id="PR00179">
    <property type="entry name" value="LIPOCALIN"/>
</dbReference>
<dbReference type="Gene3D" id="2.40.128.20">
    <property type="match status" value="4"/>
</dbReference>
<sequence>MSPFPLLPVPFPVSPFPLFPVPFPVSFPVSPFPVTPFPLSPFPVSFPLAGRWFLVGVGSRCSYLAEHSHQLEATTVMVTVLDEQSLAISTFRKLDGMCWEIRQRYLPAQAPGRFRLKGHGHGSKVDVVVGEADPSSFAILYYQKGRSVSVKLYGRTSQVSDTVTDKFEQHVRSVGLSDDVTYYFPTYGFCDSADEFHILDARLSSTMQATLLSILGLALLRALHAQDSIPIQADFQQDKLTGRWYSIGLASNSNWFKEKRHLMKMCTTIISTTTDGNLEITSTYPKGDQCVTRNSLYTKMEQPGQFSYTSPRWGSKHDIRVVETNYEEYALVATQISKSTGHSTMVLLYSRTKELSPERLERFTQFSREQGLTDDEILILPQTGMWHVTAIASNCSIFLKMKDGMKSPITTTSFMPEGDLAMKLGWPLMDKCQNFELLFQQSGQAVHYMGTCGQVDQSHGYPEAEAGHPWPAHASGAVGAREQDVSPQLLQKFMELIPIMGLTKDMLAVLPKSDQCAKDIR</sequence>
<dbReference type="InterPro" id="IPR043245">
    <property type="entry name" value="C8G"/>
</dbReference>
<dbReference type="InterPro" id="IPR022272">
    <property type="entry name" value="Lipocalin_CS"/>
</dbReference>
<protein>
    <recommendedName>
        <fullName evidence="1">Lipocalin/cytosolic fatty-acid binding domain-containing protein</fullName>
    </recommendedName>
</protein>
<dbReference type="CDD" id="cd19419">
    <property type="entry name" value="lipocalin_L-PGDS"/>
    <property type="match status" value="1"/>
</dbReference>
<dbReference type="PANTHER" id="PTHR47304:SF1">
    <property type="entry name" value="COMPLEMENT COMPONENT C8 GAMMA CHAIN"/>
    <property type="match status" value="1"/>
</dbReference>